<name>A0A0C4WIE4_9GAMM</name>
<dbReference type="InterPro" id="IPR000253">
    <property type="entry name" value="FHA_dom"/>
</dbReference>
<dbReference type="AlphaFoldDB" id="A0A0C4WIE4"/>
<dbReference type="KEGG" id="acx:Achr_24370"/>
<dbReference type="Pfam" id="PF00498">
    <property type="entry name" value="FHA"/>
    <property type="match status" value="2"/>
</dbReference>
<proteinExistence type="predicted"/>
<dbReference type="PROSITE" id="PS50006">
    <property type="entry name" value="FHA_DOMAIN"/>
    <property type="match status" value="2"/>
</dbReference>
<protein>
    <submittedName>
        <fullName evidence="3">FHA domain containing protein</fullName>
    </submittedName>
</protein>
<keyword evidence="1" id="KW-0472">Membrane</keyword>
<keyword evidence="4" id="KW-1185">Reference proteome</keyword>
<evidence type="ECO:0000313" key="3">
    <source>
        <dbReference type="EMBL" id="AJE21873.1"/>
    </source>
</evidence>
<dbReference type="HOGENOM" id="CLU_071267_0_0_6"/>
<dbReference type="PANTHER" id="PTHR23308">
    <property type="entry name" value="NUCLEAR INHIBITOR OF PROTEIN PHOSPHATASE-1"/>
    <property type="match status" value="1"/>
</dbReference>
<dbReference type="CDD" id="cd00060">
    <property type="entry name" value="FHA"/>
    <property type="match status" value="2"/>
</dbReference>
<dbReference type="SMART" id="SM00240">
    <property type="entry name" value="FHA"/>
    <property type="match status" value="2"/>
</dbReference>
<dbReference type="Proteomes" id="UP000068210">
    <property type="component" value="Chromosome"/>
</dbReference>
<dbReference type="RefSeq" id="WP_039804723.1">
    <property type="nucleotide sequence ID" value="NZ_CP010415.1"/>
</dbReference>
<dbReference type="STRING" id="1328314.Achr_24370"/>
<sequence length="281" mass="30885">MLKLNFKDSRQAPVWLVEERFTIGRDRRNHLVLGDPGICAFHAEIRQQNGQYYLHDCDSEGGTFVNDTRIASHYQLRADDLLRLGAVELLLLDPSKARPRAEAAQRWFLQVIQGEHEGRKFLVQGSMTFGRSTRCELCFGDPELSRRHGEFFLKGDVLEIKDLASANGVYVNRKRVESAVLQPGDQVRMGSVTLLVIGPKVEVPQTEDEDATLFMEAVDLPRAEKPRAGARTPVANPLHATAQAAAAPQPEAKADSSPLALGLLIGGALLALAAGLVVVFR</sequence>
<dbReference type="Gene3D" id="2.60.200.20">
    <property type="match status" value="2"/>
</dbReference>
<keyword evidence="1" id="KW-1133">Transmembrane helix</keyword>
<feature type="transmembrane region" description="Helical" evidence="1">
    <location>
        <begin position="259"/>
        <end position="280"/>
    </location>
</feature>
<keyword evidence="1" id="KW-0812">Transmembrane</keyword>
<accession>A0A0C4WIE4</accession>
<dbReference type="InterPro" id="IPR050923">
    <property type="entry name" value="Cell_Proc_Reg/RNA_Proc"/>
</dbReference>
<organism evidence="3 4">
    <name type="scientific">Azotobacter chroococcum NCIMB 8003</name>
    <dbReference type="NCBI Taxonomy" id="1328314"/>
    <lineage>
        <taxon>Bacteria</taxon>
        <taxon>Pseudomonadati</taxon>
        <taxon>Pseudomonadota</taxon>
        <taxon>Gammaproteobacteria</taxon>
        <taxon>Pseudomonadales</taxon>
        <taxon>Pseudomonadaceae</taxon>
        <taxon>Azotobacter</taxon>
    </lineage>
</organism>
<dbReference type="EMBL" id="CP010415">
    <property type="protein sequence ID" value="AJE21873.1"/>
    <property type="molecule type" value="Genomic_DNA"/>
</dbReference>
<evidence type="ECO:0000313" key="4">
    <source>
        <dbReference type="Proteomes" id="UP000068210"/>
    </source>
</evidence>
<feature type="domain" description="FHA" evidence="2">
    <location>
        <begin position="127"/>
        <end position="176"/>
    </location>
</feature>
<feature type="domain" description="FHA" evidence="2">
    <location>
        <begin position="21"/>
        <end position="70"/>
    </location>
</feature>
<gene>
    <name evidence="3" type="ORF">Achr_24370</name>
</gene>
<dbReference type="InterPro" id="IPR008984">
    <property type="entry name" value="SMAD_FHA_dom_sf"/>
</dbReference>
<dbReference type="SUPFAM" id="SSF49879">
    <property type="entry name" value="SMAD/FHA domain"/>
    <property type="match status" value="2"/>
</dbReference>
<evidence type="ECO:0000259" key="2">
    <source>
        <dbReference type="PROSITE" id="PS50006"/>
    </source>
</evidence>
<evidence type="ECO:0000256" key="1">
    <source>
        <dbReference type="SAM" id="Phobius"/>
    </source>
</evidence>
<reference evidence="3 4" key="1">
    <citation type="journal article" date="2015" name="PLoS ONE">
        <title>Azotobacter Genomes: The Genome of Azotobacter chroococcum NCIMB 8003 (ATCC 4412).</title>
        <authorList>
            <person name="Robson R.L."/>
            <person name="Jones R."/>
            <person name="Robson R.M."/>
            <person name="Schwartz A."/>
            <person name="Richardson T.H."/>
        </authorList>
    </citation>
    <scope>NUCLEOTIDE SEQUENCE [LARGE SCALE GENOMIC DNA]</scope>
    <source>
        <strain evidence="3 4">NCIMB 8003</strain>
    </source>
</reference>